<evidence type="ECO:0000313" key="1">
    <source>
        <dbReference type="EMBL" id="KAL1395161.1"/>
    </source>
</evidence>
<protein>
    <submittedName>
        <fullName evidence="1">Uncharacterized protein</fullName>
    </submittedName>
</protein>
<sequence length="84" mass="9328">MNLWASSADGGRKLLLQSVRTVEVEKLMLPYQNLDCKELTAKFNHLQGLDIASYDGLPGILIGLNNVHAPIESKVVRIRICSHN</sequence>
<dbReference type="AlphaFoldDB" id="A0ABD1D6B5"/>
<organism evidence="1 2">
    <name type="scientific">Culex pipiens pipiens</name>
    <name type="common">Northern house mosquito</name>
    <dbReference type="NCBI Taxonomy" id="38569"/>
    <lineage>
        <taxon>Eukaryota</taxon>
        <taxon>Metazoa</taxon>
        <taxon>Ecdysozoa</taxon>
        <taxon>Arthropoda</taxon>
        <taxon>Hexapoda</taxon>
        <taxon>Insecta</taxon>
        <taxon>Pterygota</taxon>
        <taxon>Neoptera</taxon>
        <taxon>Endopterygota</taxon>
        <taxon>Diptera</taxon>
        <taxon>Nematocera</taxon>
        <taxon>Culicoidea</taxon>
        <taxon>Culicidae</taxon>
        <taxon>Culicinae</taxon>
        <taxon>Culicini</taxon>
        <taxon>Culex</taxon>
        <taxon>Culex</taxon>
    </lineage>
</organism>
<reference evidence="1 2" key="1">
    <citation type="submission" date="2024-05" db="EMBL/GenBank/DDBJ databases">
        <title>Culex pipiens pipiens assembly and annotation.</title>
        <authorList>
            <person name="Alout H."/>
            <person name="Durand T."/>
        </authorList>
    </citation>
    <scope>NUCLEOTIDE SEQUENCE [LARGE SCALE GENOMIC DNA]</scope>
    <source>
        <strain evidence="1">HA-2024</strain>
        <tissue evidence="1">Whole body</tissue>
    </source>
</reference>
<gene>
    <name evidence="1" type="ORF">pipiens_011445</name>
</gene>
<dbReference type="EMBL" id="JBEHCU010007262">
    <property type="protein sequence ID" value="KAL1395161.1"/>
    <property type="molecule type" value="Genomic_DNA"/>
</dbReference>
<dbReference type="Proteomes" id="UP001562425">
    <property type="component" value="Unassembled WGS sequence"/>
</dbReference>
<proteinExistence type="predicted"/>
<accession>A0ABD1D6B5</accession>
<keyword evidence="2" id="KW-1185">Reference proteome</keyword>
<evidence type="ECO:0000313" key="2">
    <source>
        <dbReference type="Proteomes" id="UP001562425"/>
    </source>
</evidence>
<name>A0ABD1D6B5_CULPP</name>
<comment type="caution">
    <text evidence="1">The sequence shown here is derived from an EMBL/GenBank/DDBJ whole genome shotgun (WGS) entry which is preliminary data.</text>
</comment>